<dbReference type="Proteomes" id="UP000063308">
    <property type="component" value="Chromosome"/>
</dbReference>
<name>A0A0E4BWT7_9BRAD</name>
<sequence length="57" mass="6550">MAKSAKAHWTRRRLIAYLENRDDKRKQATPPSGEVFLTDVDGAILVDPEGYYLTEKQ</sequence>
<organism evidence="1 2">
    <name type="scientific">Bradyrhizobium diazoefficiens</name>
    <dbReference type="NCBI Taxonomy" id="1355477"/>
    <lineage>
        <taxon>Bacteria</taxon>
        <taxon>Pseudomonadati</taxon>
        <taxon>Pseudomonadota</taxon>
        <taxon>Alphaproteobacteria</taxon>
        <taxon>Hyphomicrobiales</taxon>
        <taxon>Nitrobacteraceae</taxon>
        <taxon>Bradyrhizobium</taxon>
    </lineage>
</organism>
<proteinExistence type="predicted"/>
<accession>A0A0E4BWT7</accession>
<protein>
    <submittedName>
        <fullName evidence="1">Uncharacterized protein</fullName>
    </submittedName>
</protein>
<evidence type="ECO:0000313" key="2">
    <source>
        <dbReference type="Proteomes" id="UP000063308"/>
    </source>
</evidence>
<evidence type="ECO:0000313" key="1">
    <source>
        <dbReference type="EMBL" id="BAR61957.1"/>
    </source>
</evidence>
<dbReference type="AlphaFoldDB" id="A0A0E4BWT7"/>
<dbReference type="EMBL" id="AP014685">
    <property type="protein sequence ID" value="BAR61957.1"/>
    <property type="molecule type" value="Genomic_DNA"/>
</dbReference>
<gene>
    <name evidence="1" type="ORF">NK6_8810</name>
</gene>
<reference evidence="1 2" key="1">
    <citation type="submission" date="2014-11" db="EMBL/GenBank/DDBJ databases">
        <title>Symbiosis island explosion on the genome of extra-slow-growing strains of soybean bradyrhizobia with massive insertion sequences.</title>
        <authorList>
            <person name="Iida T."/>
            <person name="Minamisawa K."/>
        </authorList>
    </citation>
    <scope>NUCLEOTIDE SEQUENCE [LARGE SCALE GENOMIC DNA]</scope>
    <source>
        <strain evidence="1 2">NK6</strain>
    </source>
</reference>